<name>A0A0G4FE62_9ALVE</name>
<feature type="chain" id="PRO_5005189162" description="NADAR domain-containing protein" evidence="1">
    <location>
        <begin position="19"/>
        <end position="306"/>
    </location>
</feature>
<dbReference type="EMBL" id="CDMZ01000308">
    <property type="protein sequence ID" value="CEM11462.1"/>
    <property type="molecule type" value="Genomic_DNA"/>
</dbReference>
<reference evidence="2" key="1">
    <citation type="submission" date="2014-11" db="EMBL/GenBank/DDBJ databases">
        <authorList>
            <person name="Otto D Thomas"/>
            <person name="Naeem Raeece"/>
        </authorList>
    </citation>
    <scope>NUCLEOTIDE SEQUENCE</scope>
</reference>
<accession>A0A0G4FE62</accession>
<proteinExistence type="predicted"/>
<sequence length="306" mass="34095">MVNFLASSILLSLAGVSAIRHSLKGSLASSFLGKQEAGQCQLKGCNFQTDQEKKKKGFCINTDTHQFWFFNFENPWSGFLSNMAKVEGGIEIDISNLCKVLGLTTDQSDQCNDSLKEYVTKERTTAKLPTAEHAFLLAKAFYTNDLATFKDAVEGMDPTADPSAGKYIDPKAAKARGREFYEVMKENKSQEKWELHSQSFLAPIVKEKLLTVEEYKSKFETLCNCGIEQIEEVDAFDVEGGNWGLGGKLGELEAPFMNGDFKAVDGDFEMGLPEDKRKQKRRLSHILTGIMRDAKSTTPPCQLKPQ</sequence>
<gene>
    <name evidence="2" type="ORF">Cvel_3246</name>
</gene>
<protein>
    <recommendedName>
        <fullName evidence="3">NADAR domain-containing protein</fullName>
    </recommendedName>
</protein>
<organism evidence="2">
    <name type="scientific">Chromera velia CCMP2878</name>
    <dbReference type="NCBI Taxonomy" id="1169474"/>
    <lineage>
        <taxon>Eukaryota</taxon>
        <taxon>Sar</taxon>
        <taxon>Alveolata</taxon>
        <taxon>Colpodellida</taxon>
        <taxon>Chromeraceae</taxon>
        <taxon>Chromera</taxon>
    </lineage>
</organism>
<dbReference type="AlphaFoldDB" id="A0A0G4FE62"/>
<dbReference type="VEuPathDB" id="CryptoDB:Cvel_3246"/>
<evidence type="ECO:0000313" key="2">
    <source>
        <dbReference type="EMBL" id="CEM11462.1"/>
    </source>
</evidence>
<evidence type="ECO:0000256" key="1">
    <source>
        <dbReference type="SAM" id="SignalP"/>
    </source>
</evidence>
<evidence type="ECO:0008006" key="3">
    <source>
        <dbReference type="Google" id="ProtNLM"/>
    </source>
</evidence>
<feature type="signal peptide" evidence="1">
    <location>
        <begin position="1"/>
        <end position="18"/>
    </location>
</feature>
<keyword evidence="1" id="KW-0732">Signal</keyword>